<evidence type="ECO:0000313" key="3">
    <source>
        <dbReference type="Proteomes" id="UP000288429"/>
    </source>
</evidence>
<comment type="caution">
    <text evidence="2">The sequence shown here is derived from an EMBL/GenBank/DDBJ whole genome shotgun (WGS) entry which is preliminary data.</text>
</comment>
<proteinExistence type="predicted"/>
<name>A0A428V1J6_9HYPO</name>
<organism evidence="2 3">
    <name type="scientific">Fusarium ambrosium</name>
    <dbReference type="NCBI Taxonomy" id="131363"/>
    <lineage>
        <taxon>Eukaryota</taxon>
        <taxon>Fungi</taxon>
        <taxon>Dikarya</taxon>
        <taxon>Ascomycota</taxon>
        <taxon>Pezizomycotina</taxon>
        <taxon>Sordariomycetes</taxon>
        <taxon>Hypocreomycetidae</taxon>
        <taxon>Hypocreales</taxon>
        <taxon>Nectriaceae</taxon>
        <taxon>Fusarium</taxon>
        <taxon>Fusarium solani species complex</taxon>
    </lineage>
</organism>
<evidence type="ECO:0000256" key="1">
    <source>
        <dbReference type="SAM" id="MobiDB-lite"/>
    </source>
</evidence>
<reference evidence="2 3" key="1">
    <citation type="submission" date="2017-06" db="EMBL/GenBank/DDBJ databases">
        <title>Cmopartive genomic analysis of Ambrosia Fusariam Clade fungi.</title>
        <authorList>
            <person name="Stajich J.E."/>
            <person name="Carrillo J."/>
            <person name="Kijimoto T."/>
            <person name="Eskalen A."/>
            <person name="O'Donnell K."/>
            <person name="Kasson M."/>
        </authorList>
    </citation>
    <scope>NUCLEOTIDE SEQUENCE [LARGE SCALE GENOMIC DNA]</scope>
    <source>
        <strain evidence="2 3">NRRL 20438</strain>
    </source>
</reference>
<feature type="compositionally biased region" description="Acidic residues" evidence="1">
    <location>
        <begin position="193"/>
        <end position="203"/>
    </location>
</feature>
<protein>
    <submittedName>
        <fullName evidence="2">Uncharacterized protein</fullName>
    </submittedName>
</protein>
<sequence>MSTRRADLFDELSTTPSTSFNVSRDEGRLNTWSVWPKFSSMRALKHEARGVVASSEVLEFAEQLRAVDIMDVLRHSAYPLFRRNSTRYLGIYWKLVDPELEEGDPGFFLDETNRDLINSFDYDSWYPLEGAKELLSRCHELARIILVNAMRYGGYTRRPFHTVIDVGMGSAQEGGPVAGAAEDGGQSDCGSLESEDISYDTDE</sequence>
<gene>
    <name evidence="2" type="ORF">CDV31_000624</name>
</gene>
<accession>A0A428V1J6</accession>
<dbReference type="Proteomes" id="UP000288429">
    <property type="component" value="Unassembled WGS sequence"/>
</dbReference>
<evidence type="ECO:0000313" key="2">
    <source>
        <dbReference type="EMBL" id="RSM20400.1"/>
    </source>
</evidence>
<feature type="region of interest" description="Disordered" evidence="1">
    <location>
        <begin position="174"/>
        <end position="203"/>
    </location>
</feature>
<dbReference type="AlphaFoldDB" id="A0A428V1J6"/>
<keyword evidence="3" id="KW-1185">Reference proteome</keyword>
<dbReference type="EMBL" id="NIZV01000005">
    <property type="protein sequence ID" value="RSM20400.1"/>
    <property type="molecule type" value="Genomic_DNA"/>
</dbReference>